<dbReference type="GO" id="GO:0016020">
    <property type="term" value="C:membrane"/>
    <property type="evidence" value="ECO:0007669"/>
    <property type="project" value="UniProtKB-SubCell"/>
</dbReference>
<dbReference type="PANTHER" id="PTHR38340:SF1">
    <property type="entry name" value="S-LAYER PROTEIN"/>
    <property type="match status" value="1"/>
</dbReference>
<evidence type="ECO:0000256" key="7">
    <source>
        <dbReference type="ARBA" id="ARBA00023136"/>
    </source>
</evidence>
<evidence type="ECO:0000256" key="5">
    <source>
        <dbReference type="ARBA" id="ARBA00022737"/>
    </source>
</evidence>
<dbReference type="InterPro" id="IPR003995">
    <property type="entry name" value="RTX_toxin_determinant-A"/>
</dbReference>
<protein>
    <submittedName>
        <fullName evidence="9">Hemolysin type calcium binding protein</fullName>
    </submittedName>
</protein>
<keyword evidence="3" id="KW-0964">Secreted</keyword>
<accession>A0A8E3B355</accession>
<dbReference type="InterPro" id="IPR018511">
    <property type="entry name" value="Hemolysin-typ_Ca-bd_CS"/>
</dbReference>
<evidence type="ECO:0000256" key="3">
    <source>
        <dbReference type="ARBA" id="ARBA00022525"/>
    </source>
</evidence>
<dbReference type="InterPro" id="IPR010566">
    <property type="entry name" value="Haemolys_ca-bd"/>
</dbReference>
<comment type="subcellular location">
    <subcellularLocation>
        <location evidence="1">Membrane</location>
    </subcellularLocation>
    <subcellularLocation>
        <location evidence="2">Secreted</location>
    </subcellularLocation>
</comment>
<dbReference type="PRINTS" id="PR01488">
    <property type="entry name" value="RTXTOXINA"/>
</dbReference>
<evidence type="ECO:0000256" key="6">
    <source>
        <dbReference type="ARBA" id="ARBA00023026"/>
    </source>
</evidence>
<dbReference type="InterPro" id="IPR050557">
    <property type="entry name" value="RTX_toxin/Mannuronan_C5-epim"/>
</dbReference>
<keyword evidence="5" id="KW-0677">Repeat</keyword>
<dbReference type="InterPro" id="IPR001343">
    <property type="entry name" value="Hemolysn_Ca-bd"/>
</dbReference>
<keyword evidence="7" id="KW-0472">Membrane</keyword>
<dbReference type="GeneID" id="61054772"/>
<dbReference type="Pfam" id="PF00353">
    <property type="entry name" value="HemolysinCabind"/>
    <property type="match status" value="4"/>
</dbReference>
<dbReference type="Gene3D" id="2.150.10.10">
    <property type="entry name" value="Serralysin-like metalloprotease, C-terminal"/>
    <property type="match status" value="3"/>
</dbReference>
<proteinExistence type="predicted"/>
<reference evidence="9 10" key="1">
    <citation type="submission" date="2018-05" db="EMBL/GenBank/DDBJ databases">
        <title>Genomic Encyclopedia of Type Strains, Phase IV (KMG-IV): sequencing the most valuable type-strain genomes for metagenomic binning, comparative biology and taxonomic classification.</title>
        <authorList>
            <person name="Goeker M."/>
        </authorList>
    </citation>
    <scope>NUCLEOTIDE SEQUENCE [LARGE SCALE GENOMIC DNA]</scope>
    <source>
        <strain evidence="9 10">DSM 2626</strain>
    </source>
</reference>
<evidence type="ECO:0000313" key="10">
    <source>
        <dbReference type="Proteomes" id="UP000245631"/>
    </source>
</evidence>
<dbReference type="GO" id="GO:0005509">
    <property type="term" value="F:calcium ion binding"/>
    <property type="evidence" value="ECO:0007669"/>
    <property type="project" value="InterPro"/>
</dbReference>
<evidence type="ECO:0000256" key="2">
    <source>
        <dbReference type="ARBA" id="ARBA00004613"/>
    </source>
</evidence>
<dbReference type="PANTHER" id="PTHR38340">
    <property type="entry name" value="S-LAYER PROTEIN"/>
    <property type="match status" value="1"/>
</dbReference>
<organism evidence="9 10">
    <name type="scientific">Rhizobium loti</name>
    <name type="common">Mesorhizobium loti</name>
    <dbReference type="NCBI Taxonomy" id="381"/>
    <lineage>
        <taxon>Bacteria</taxon>
        <taxon>Pseudomonadati</taxon>
        <taxon>Pseudomonadota</taxon>
        <taxon>Alphaproteobacteria</taxon>
        <taxon>Hyphomicrobiales</taxon>
        <taxon>Phyllobacteriaceae</taxon>
        <taxon>Mesorhizobium</taxon>
    </lineage>
</organism>
<evidence type="ECO:0000256" key="4">
    <source>
        <dbReference type="ARBA" id="ARBA00022656"/>
    </source>
</evidence>
<dbReference type="Gene3D" id="2.60.40.3440">
    <property type="match status" value="2"/>
</dbReference>
<dbReference type="Pfam" id="PF06594">
    <property type="entry name" value="HCBP_related"/>
    <property type="match status" value="1"/>
</dbReference>
<feature type="domain" description="Haemolysin-type calcium binding-related" evidence="8">
    <location>
        <begin position="905"/>
        <end position="941"/>
    </location>
</feature>
<keyword evidence="4" id="KW-0800">Toxin</keyword>
<name>A0A8E3B355_RHILI</name>
<comment type="caution">
    <text evidence="9">The sequence shown here is derived from an EMBL/GenBank/DDBJ whole genome shotgun (WGS) entry which is preliminary data.</text>
</comment>
<gene>
    <name evidence="9" type="ORF">C8D77_110160</name>
</gene>
<dbReference type="EMBL" id="QGGH01000010">
    <property type="protein sequence ID" value="PWJ88693.1"/>
    <property type="molecule type" value="Genomic_DNA"/>
</dbReference>
<evidence type="ECO:0000313" key="9">
    <source>
        <dbReference type="EMBL" id="PWJ88693.1"/>
    </source>
</evidence>
<dbReference type="SUPFAM" id="SSF51120">
    <property type="entry name" value="beta-Roll"/>
    <property type="match status" value="2"/>
</dbReference>
<sequence length="1392" mass="146261">MTVITDADLLEDGMALSAGELEYLGDVLGAGDRGGFYSTYYAMSHNLATGTQSGAVEAGLQTKIATFSDDVGAIAFLSNALLQASLGTTTYKGIYYLSQKVADSAFNGMQLPDSIEDGRVGGFLTEDAFFKTAEGAWLNANELEHFPGNVLSLAGIGETVVAIKDFVLWFGNRAVNGQAPGVSDMLDFIAADGGIHAGIRAAALASLYVGSYVGELGKQISDYEGKQGYQIVHSADGLLEYAVNTATGKTVAAGDVGVGESQNPWEVALEAGASIAAAGLGLVSLPLMHAALGTLIDQYAPPDGDWTKLTESTSFGTYDGDANAQSQENDFSGADPHGSIRAAATSGNDILFGTDSFFTIGGNDTIDSDAGNDAIFGAGGEDHLSGGDGADILYGQDGADILIGGAGDDIIRGGTGNDTLYAGLIGSPETGGQYDALDIGSDIVVGGAGDDKVVATEGEDILIGNTGNDVFYLSSPNYDGEEDIPTRQILWGGEGSDEFHFERGDIAFIYTDNATTELVQNIDVGKLFAQLYYDTGSAFDYIVINPEASDKYYYYDEQVVDYTVRSDTSTRTDAHAIGDKFWGDFYNGVAVHSPGKWIESEYTETLKELVSGDWTATTGTFLGSDLYWNGTDPHTIISSDSYYNYVSIGINHFENYPLSFFGYTNGDIGFDLAGNGASIEWSDDMKTYAIVDYVISHYILFEGDGSNTYYYGSIEYPPTLGGLLDEIVSSGVGDALKAPEFDSAAHITIDLNAFQTEPSGNVQAPPELPPHPIGPTIHDDAINGTAVADTIDALAGDDVVLAGDGADIVNGNNGADFIFGQAGNDALAGGAGADMLFGGDGADQLSGGIGADRVEGQGGGDAYSWSVGDGNDTVVDTGDAGDTDILQFLAGVAESDIELLRSDNDLILTVAGIGQITIEGQFSGDGIESISFDGGPTWARAYFEGLAEPMEQPWAAHDDRFWAGFETSTVVDLTANDTIPGGANYNAYLYEQPSHGSVVWNGTGYTYTPDAGFTGVDWFYYGLFDADNNDENMTPDNPGVAIVHVGQTVDPNDYTGVTGSVGTGNSTYFGGSSFDDTALFTGGNTSFADGKGGDDTMVFSGDVADYRIQGNDDHFWVYNSANAAADVIEITNFEHLKFADTGKLAISDIITAAGHEPGDIWPDSRPINVPHANGSAWVANDDRYWTTAGTAVVLNMTGNDTIPTGAHYNAAVWDQPQHGTIAFNGTDYVYTPDTGFTGADWFTYALTDPDNNDEAKTEVPGFGVIHVGQAYDPGNNQGVSASVGAGGSFGGSRFNDTVNYSAGDGPFIDGKAGDDIIVFNGDIQDYRIQGNGNSFWIYNDSNPSQSATIEFTNVEYIQFNGTAALSLSDIIAAANHSPGDFWFDSEPIGGLV</sequence>
<keyword evidence="6" id="KW-0843">Virulence</keyword>
<evidence type="ECO:0000256" key="1">
    <source>
        <dbReference type="ARBA" id="ARBA00004370"/>
    </source>
</evidence>
<dbReference type="Proteomes" id="UP000245631">
    <property type="component" value="Unassembled WGS sequence"/>
</dbReference>
<dbReference type="PROSITE" id="PS00330">
    <property type="entry name" value="HEMOLYSIN_CALCIUM"/>
    <property type="match status" value="6"/>
</dbReference>
<dbReference type="PRINTS" id="PR00313">
    <property type="entry name" value="CABNDNGRPT"/>
</dbReference>
<dbReference type="Pfam" id="PF17963">
    <property type="entry name" value="Big_9"/>
    <property type="match status" value="2"/>
</dbReference>
<dbReference type="InterPro" id="IPR011049">
    <property type="entry name" value="Serralysin-like_metalloprot_C"/>
</dbReference>
<dbReference type="RefSeq" id="WP_170136825.1">
    <property type="nucleotide sequence ID" value="NZ_QGGH01000010.1"/>
</dbReference>
<dbReference type="GO" id="GO:0005576">
    <property type="term" value="C:extracellular region"/>
    <property type="evidence" value="ECO:0007669"/>
    <property type="project" value="UniProtKB-SubCell"/>
</dbReference>
<dbReference type="GO" id="GO:0090729">
    <property type="term" value="F:toxin activity"/>
    <property type="evidence" value="ECO:0007669"/>
    <property type="project" value="UniProtKB-KW"/>
</dbReference>
<evidence type="ECO:0000259" key="8">
    <source>
        <dbReference type="Pfam" id="PF06594"/>
    </source>
</evidence>